<gene>
    <name evidence="1" type="ORF">DSO57_1036598</name>
</gene>
<organism evidence="1 2">
    <name type="scientific">Entomophthora muscae</name>
    <dbReference type="NCBI Taxonomy" id="34485"/>
    <lineage>
        <taxon>Eukaryota</taxon>
        <taxon>Fungi</taxon>
        <taxon>Fungi incertae sedis</taxon>
        <taxon>Zoopagomycota</taxon>
        <taxon>Entomophthoromycotina</taxon>
        <taxon>Entomophthoromycetes</taxon>
        <taxon>Entomophthorales</taxon>
        <taxon>Entomophthoraceae</taxon>
        <taxon>Entomophthora</taxon>
    </lineage>
</organism>
<keyword evidence="2" id="KW-1185">Reference proteome</keyword>
<comment type="caution">
    <text evidence="1">The sequence shown here is derived from an EMBL/GenBank/DDBJ whole genome shotgun (WGS) entry which is preliminary data.</text>
</comment>
<dbReference type="EMBL" id="QTSX02002486">
    <property type="protein sequence ID" value="KAJ9075391.1"/>
    <property type="molecule type" value="Genomic_DNA"/>
</dbReference>
<proteinExistence type="predicted"/>
<evidence type="ECO:0000313" key="2">
    <source>
        <dbReference type="Proteomes" id="UP001165960"/>
    </source>
</evidence>
<protein>
    <submittedName>
        <fullName evidence="1">Uncharacterized protein</fullName>
    </submittedName>
</protein>
<reference evidence="1" key="1">
    <citation type="submission" date="2022-04" db="EMBL/GenBank/DDBJ databases">
        <title>Genome of the entomopathogenic fungus Entomophthora muscae.</title>
        <authorList>
            <person name="Elya C."/>
            <person name="Lovett B.R."/>
            <person name="Lee E."/>
            <person name="Macias A.M."/>
            <person name="Hajek A.E."/>
            <person name="De Bivort B.L."/>
            <person name="Kasson M.T."/>
            <person name="De Fine Licht H.H."/>
            <person name="Stajich J.E."/>
        </authorList>
    </citation>
    <scope>NUCLEOTIDE SEQUENCE</scope>
    <source>
        <strain evidence="1">Berkeley</strain>
    </source>
</reference>
<sequence>MLDNLPSQARAALASGTTLLQNLTPDEGDFAIVQEIFHYSPVLIEETPCLALTAPGVVSACSLMYTLATVWDATDGSQHLPSFNLSYLVIMDPH</sequence>
<evidence type="ECO:0000313" key="1">
    <source>
        <dbReference type="EMBL" id="KAJ9075391.1"/>
    </source>
</evidence>
<dbReference type="Proteomes" id="UP001165960">
    <property type="component" value="Unassembled WGS sequence"/>
</dbReference>
<name>A0ACC2TLN1_9FUNG</name>
<accession>A0ACC2TLN1</accession>